<name>A0A380U933_ACIJO</name>
<dbReference type="EMBL" id="UFRV01000006">
    <property type="protein sequence ID" value="SUT98374.1"/>
    <property type="molecule type" value="Genomic_DNA"/>
</dbReference>
<accession>A0A380U933</accession>
<reference evidence="1 2" key="1">
    <citation type="submission" date="2018-06" db="EMBL/GenBank/DDBJ databases">
        <authorList>
            <consortium name="Pathogen Informatics"/>
            <person name="Doyle S."/>
        </authorList>
    </citation>
    <scope>NUCLEOTIDE SEQUENCE [LARGE SCALE GENOMIC DNA]</scope>
    <source>
        <strain evidence="1 2">NCTC10308</strain>
    </source>
</reference>
<sequence length="35" mass="4076">MLHPSLYHYQSDLYLDSPQSYIHLKPKGSTLVDEV</sequence>
<evidence type="ECO:0000313" key="2">
    <source>
        <dbReference type="Proteomes" id="UP000254227"/>
    </source>
</evidence>
<organism evidence="1 2">
    <name type="scientific">Acinetobacter johnsonii</name>
    <dbReference type="NCBI Taxonomy" id="40214"/>
    <lineage>
        <taxon>Bacteria</taxon>
        <taxon>Pseudomonadati</taxon>
        <taxon>Pseudomonadota</taxon>
        <taxon>Gammaproteobacteria</taxon>
        <taxon>Moraxellales</taxon>
        <taxon>Moraxellaceae</taxon>
        <taxon>Acinetobacter</taxon>
    </lineage>
</organism>
<dbReference type="AlphaFoldDB" id="A0A380U933"/>
<proteinExistence type="predicted"/>
<evidence type="ECO:0000313" key="1">
    <source>
        <dbReference type="EMBL" id="SUT98374.1"/>
    </source>
</evidence>
<protein>
    <submittedName>
        <fullName evidence="1">Uncharacterized protein</fullName>
    </submittedName>
</protein>
<dbReference type="Proteomes" id="UP000254227">
    <property type="component" value="Unassembled WGS sequence"/>
</dbReference>
<gene>
    <name evidence="1" type="ORF">NCTC10308_02817</name>
</gene>